<evidence type="ECO:0000256" key="1">
    <source>
        <dbReference type="SAM" id="MobiDB-lite"/>
    </source>
</evidence>
<dbReference type="AlphaFoldDB" id="A0A0D8XFS7"/>
<feature type="region of interest" description="Disordered" evidence="1">
    <location>
        <begin position="29"/>
        <end position="86"/>
    </location>
</feature>
<protein>
    <submittedName>
        <fullName evidence="2">Uncharacterized protein</fullName>
    </submittedName>
</protein>
<feature type="compositionally biased region" description="Polar residues" evidence="1">
    <location>
        <begin position="139"/>
        <end position="156"/>
    </location>
</feature>
<evidence type="ECO:0000313" key="2">
    <source>
        <dbReference type="EMBL" id="KJH43535.1"/>
    </source>
</evidence>
<feature type="region of interest" description="Disordered" evidence="1">
    <location>
        <begin position="136"/>
        <end position="156"/>
    </location>
</feature>
<proteinExistence type="predicted"/>
<dbReference type="Proteomes" id="UP000053766">
    <property type="component" value="Unassembled WGS sequence"/>
</dbReference>
<accession>A0A0D8XFS7</accession>
<sequence>MHVFQVISGSDLPSTSNFDFDKLWCADSPKENTTPSRKSDNAAVSHFNGIAENESNSATPHRRRGMNRLSARRTRNKTEDPKLDEKKPVISGNFLSMEEGLAIGKASLVKLRQRLHSVGNSNIYKTSQDDNLCGLSPKKVSQNSPNVSPISSTTTSKRNTDVLLTPSMARTQNFSCSTPKTSLATPASLKRFRTMNDSSTCDQGERIKMARTKSMDDANDTSDDDSFLDDIFVPFTHPSQFVQMLKQGFLKK</sequence>
<feature type="compositionally biased region" description="Basic residues" evidence="1">
    <location>
        <begin position="60"/>
        <end position="75"/>
    </location>
</feature>
<feature type="compositionally biased region" description="Basic and acidic residues" evidence="1">
    <location>
        <begin position="76"/>
        <end position="86"/>
    </location>
</feature>
<dbReference type="OrthoDB" id="5840409at2759"/>
<organism evidence="2 3">
    <name type="scientific">Dictyocaulus viviparus</name>
    <name type="common">Bovine lungworm</name>
    <dbReference type="NCBI Taxonomy" id="29172"/>
    <lineage>
        <taxon>Eukaryota</taxon>
        <taxon>Metazoa</taxon>
        <taxon>Ecdysozoa</taxon>
        <taxon>Nematoda</taxon>
        <taxon>Chromadorea</taxon>
        <taxon>Rhabditida</taxon>
        <taxon>Rhabditina</taxon>
        <taxon>Rhabditomorpha</taxon>
        <taxon>Strongyloidea</taxon>
        <taxon>Metastrongylidae</taxon>
        <taxon>Dictyocaulus</taxon>
    </lineage>
</organism>
<gene>
    <name evidence="2" type="ORF">DICVIV_10446</name>
</gene>
<keyword evidence="3" id="KW-1185">Reference proteome</keyword>
<reference evidence="3" key="2">
    <citation type="journal article" date="2016" name="Sci. Rep.">
        <title>Dictyocaulus viviparus genome, variome and transcriptome elucidate lungworm biology and support future intervention.</title>
        <authorList>
            <person name="McNulty S.N."/>
            <person name="Strube C."/>
            <person name="Rosa B.A."/>
            <person name="Martin J.C."/>
            <person name="Tyagi R."/>
            <person name="Choi Y.J."/>
            <person name="Wang Q."/>
            <person name="Hallsworth Pepin K."/>
            <person name="Zhang X."/>
            <person name="Ozersky P."/>
            <person name="Wilson R.K."/>
            <person name="Sternberg P.W."/>
            <person name="Gasser R.B."/>
            <person name="Mitreva M."/>
        </authorList>
    </citation>
    <scope>NUCLEOTIDE SEQUENCE [LARGE SCALE GENOMIC DNA]</scope>
    <source>
        <strain evidence="3">HannoverDv2000</strain>
    </source>
</reference>
<evidence type="ECO:0000313" key="3">
    <source>
        <dbReference type="Proteomes" id="UP000053766"/>
    </source>
</evidence>
<name>A0A0D8XFS7_DICVI</name>
<reference evidence="2 3" key="1">
    <citation type="submission" date="2013-11" db="EMBL/GenBank/DDBJ databases">
        <title>Draft genome of the bovine lungworm Dictyocaulus viviparus.</title>
        <authorList>
            <person name="Mitreva M."/>
        </authorList>
    </citation>
    <scope>NUCLEOTIDE SEQUENCE [LARGE SCALE GENOMIC DNA]</scope>
    <source>
        <strain evidence="2 3">HannoverDv2000</strain>
    </source>
</reference>
<dbReference type="EMBL" id="KN716550">
    <property type="protein sequence ID" value="KJH43535.1"/>
    <property type="molecule type" value="Genomic_DNA"/>
</dbReference>